<evidence type="ECO:0000313" key="2">
    <source>
        <dbReference type="Proteomes" id="UP000670092"/>
    </source>
</evidence>
<dbReference type="EMBL" id="JAEVHI010000002">
    <property type="protein sequence ID" value="KAG5299278.1"/>
    <property type="molecule type" value="Genomic_DNA"/>
</dbReference>
<organism evidence="1 2">
    <name type="scientific">Ajellomyces capsulatus</name>
    <name type="common">Darling's disease fungus</name>
    <name type="synonym">Histoplasma capsulatum</name>
    <dbReference type="NCBI Taxonomy" id="5037"/>
    <lineage>
        <taxon>Eukaryota</taxon>
        <taxon>Fungi</taxon>
        <taxon>Dikarya</taxon>
        <taxon>Ascomycota</taxon>
        <taxon>Pezizomycotina</taxon>
        <taxon>Eurotiomycetes</taxon>
        <taxon>Eurotiomycetidae</taxon>
        <taxon>Onygenales</taxon>
        <taxon>Ajellomycetaceae</taxon>
        <taxon>Histoplasma</taxon>
    </lineage>
</organism>
<dbReference type="AlphaFoldDB" id="A0A8H7Z178"/>
<reference evidence="1 2" key="1">
    <citation type="submission" date="2021-01" db="EMBL/GenBank/DDBJ databases">
        <title>Chromosome-level genome assembly of a human fungal pathogen reveals clustering of transcriptionally co-regulated genes.</title>
        <authorList>
            <person name="Voorhies M."/>
            <person name="Cohen S."/>
            <person name="Shea T.P."/>
            <person name="Petrus S."/>
            <person name="Munoz J.F."/>
            <person name="Poplawski S."/>
            <person name="Goldman W.E."/>
            <person name="Michael T."/>
            <person name="Cuomo C.A."/>
            <person name="Sil A."/>
            <person name="Beyhan S."/>
        </authorList>
    </citation>
    <scope>NUCLEOTIDE SEQUENCE [LARGE SCALE GENOMIC DNA]</scope>
    <source>
        <strain evidence="1 2">G184AR</strain>
    </source>
</reference>
<protein>
    <submittedName>
        <fullName evidence="1">Uncharacterized protein</fullName>
    </submittedName>
</protein>
<sequence length="67" mass="7547">MYSTRASPAPARMISGQHRDAWRHFQNHVRFDTFGVGWPFPYGQGMAKPAKTFLATGTHGDMIFCTT</sequence>
<proteinExistence type="predicted"/>
<gene>
    <name evidence="1" type="ORF">I7I52_09534</name>
</gene>
<accession>A0A8H7Z178</accession>
<evidence type="ECO:0000313" key="1">
    <source>
        <dbReference type="EMBL" id="KAG5299278.1"/>
    </source>
</evidence>
<dbReference type="Proteomes" id="UP000670092">
    <property type="component" value="Unassembled WGS sequence"/>
</dbReference>
<comment type="caution">
    <text evidence="1">The sequence shown here is derived from an EMBL/GenBank/DDBJ whole genome shotgun (WGS) entry which is preliminary data.</text>
</comment>
<name>A0A8H7Z178_AJECA</name>
<dbReference type="VEuPathDB" id="FungiDB:I7I52_09534"/>